<keyword evidence="2" id="KW-0285">Flavoprotein</keyword>
<keyword evidence="5" id="KW-0560">Oxidoreductase</keyword>
<dbReference type="PRINTS" id="PR00409">
    <property type="entry name" value="PHDIOXRDTASE"/>
</dbReference>
<dbReference type="InterPro" id="IPR036010">
    <property type="entry name" value="2Fe-2S_ferredoxin-like_sf"/>
</dbReference>
<dbReference type="Gene3D" id="2.40.30.10">
    <property type="entry name" value="Translation factors"/>
    <property type="match status" value="1"/>
</dbReference>
<dbReference type="SUPFAM" id="SSF54292">
    <property type="entry name" value="2Fe-2S ferredoxin-like"/>
    <property type="match status" value="1"/>
</dbReference>
<evidence type="ECO:0000256" key="7">
    <source>
        <dbReference type="ARBA" id="ARBA00023014"/>
    </source>
</evidence>
<dbReference type="InterPro" id="IPR050415">
    <property type="entry name" value="MRET"/>
</dbReference>
<dbReference type="InterPro" id="IPR001041">
    <property type="entry name" value="2Fe-2S_ferredoxin-type"/>
</dbReference>
<dbReference type="CDD" id="cd06185">
    <property type="entry name" value="PDR_like"/>
    <property type="match status" value="1"/>
</dbReference>
<dbReference type="InterPro" id="IPR039261">
    <property type="entry name" value="FNR_nucleotide-bd"/>
</dbReference>
<evidence type="ECO:0000313" key="11">
    <source>
        <dbReference type="Proteomes" id="UP001526201"/>
    </source>
</evidence>
<evidence type="ECO:0000259" key="9">
    <source>
        <dbReference type="PROSITE" id="PS51384"/>
    </source>
</evidence>
<comment type="cofactor">
    <cofactor evidence="1">
        <name>FAD</name>
        <dbReference type="ChEBI" id="CHEBI:57692"/>
    </cofactor>
</comment>
<dbReference type="PROSITE" id="PS51085">
    <property type="entry name" value="2FE2S_FER_2"/>
    <property type="match status" value="1"/>
</dbReference>
<dbReference type="PANTHER" id="PTHR47354:SF1">
    <property type="entry name" value="CARNITINE MONOOXYGENASE REDUCTASE SUBUNIT"/>
    <property type="match status" value="1"/>
</dbReference>
<dbReference type="InterPro" id="IPR006058">
    <property type="entry name" value="2Fe2S_fd_BS"/>
</dbReference>
<evidence type="ECO:0000256" key="3">
    <source>
        <dbReference type="ARBA" id="ARBA00022714"/>
    </source>
</evidence>
<feature type="domain" description="2Fe-2S ferredoxin-type" evidence="8">
    <location>
        <begin position="233"/>
        <end position="318"/>
    </location>
</feature>
<evidence type="ECO:0000256" key="2">
    <source>
        <dbReference type="ARBA" id="ARBA00022630"/>
    </source>
</evidence>
<keyword evidence="11" id="KW-1185">Reference proteome</keyword>
<evidence type="ECO:0000256" key="4">
    <source>
        <dbReference type="ARBA" id="ARBA00022723"/>
    </source>
</evidence>
<dbReference type="RefSeq" id="WP_264067539.1">
    <property type="nucleotide sequence ID" value="NZ_JACKTY010000028.1"/>
</dbReference>
<dbReference type="InterPro" id="IPR012675">
    <property type="entry name" value="Beta-grasp_dom_sf"/>
</dbReference>
<dbReference type="EMBL" id="JACKTY010000028">
    <property type="protein sequence ID" value="MCV7226671.1"/>
    <property type="molecule type" value="Genomic_DNA"/>
</dbReference>
<organism evidence="10 11">
    <name type="scientific">Mycolicibacterium komossense</name>
    <dbReference type="NCBI Taxonomy" id="1779"/>
    <lineage>
        <taxon>Bacteria</taxon>
        <taxon>Bacillati</taxon>
        <taxon>Actinomycetota</taxon>
        <taxon>Actinomycetes</taxon>
        <taxon>Mycobacteriales</taxon>
        <taxon>Mycobacteriaceae</taxon>
        <taxon>Mycolicibacterium</taxon>
    </lineage>
</organism>
<dbReference type="PROSITE" id="PS51384">
    <property type="entry name" value="FAD_FR"/>
    <property type="match status" value="1"/>
</dbReference>
<keyword evidence="7" id="KW-0411">Iron-sulfur</keyword>
<dbReference type="InterPro" id="IPR017938">
    <property type="entry name" value="Riboflavin_synthase-like_b-brl"/>
</dbReference>
<name>A0ABT3CB58_9MYCO</name>
<evidence type="ECO:0000313" key="10">
    <source>
        <dbReference type="EMBL" id="MCV7226671.1"/>
    </source>
</evidence>
<dbReference type="Pfam" id="PF00111">
    <property type="entry name" value="Fer2"/>
    <property type="match status" value="1"/>
</dbReference>
<reference evidence="10 11" key="1">
    <citation type="journal article" date="2022" name="BMC Genomics">
        <title>Comparative genome analysis of mycobacteria focusing on tRNA and non-coding RNA.</title>
        <authorList>
            <person name="Behra P.R.K."/>
            <person name="Pettersson B.M.F."/>
            <person name="Ramesh M."/>
            <person name="Das S."/>
            <person name="Dasgupta S."/>
            <person name="Kirsebom L.A."/>
        </authorList>
    </citation>
    <scope>NUCLEOTIDE SEQUENCE [LARGE SCALE GENOMIC DNA]</scope>
    <source>
        <strain evidence="10 11">DSM 44078</strain>
    </source>
</reference>
<dbReference type="PANTHER" id="PTHR47354">
    <property type="entry name" value="NADH OXIDOREDUCTASE HCR"/>
    <property type="match status" value="1"/>
</dbReference>
<dbReference type="SUPFAM" id="SSF63380">
    <property type="entry name" value="Riboflavin synthase domain-like"/>
    <property type="match status" value="1"/>
</dbReference>
<gene>
    <name evidence="10" type="ORF">H7J73_11590</name>
</gene>
<dbReference type="Gene3D" id="3.40.50.80">
    <property type="entry name" value="Nucleotide-binding domain of ferredoxin-NADP reductase (FNR) module"/>
    <property type="match status" value="1"/>
</dbReference>
<dbReference type="SUPFAM" id="SSF52343">
    <property type="entry name" value="Ferredoxin reductase-like, C-terminal NADP-linked domain"/>
    <property type="match status" value="1"/>
</dbReference>
<feature type="domain" description="FAD-binding FR-type" evidence="9">
    <location>
        <begin position="5"/>
        <end position="107"/>
    </location>
</feature>
<keyword evidence="3" id="KW-0001">2Fe-2S</keyword>
<dbReference type="PROSITE" id="PS00197">
    <property type="entry name" value="2FE2S_FER_1"/>
    <property type="match status" value="1"/>
</dbReference>
<dbReference type="Gene3D" id="3.10.20.30">
    <property type="match status" value="1"/>
</dbReference>
<accession>A0ABT3CB58</accession>
<comment type="caution">
    <text evidence="10">The sequence shown here is derived from an EMBL/GenBank/DDBJ whole genome shotgun (WGS) entry which is preliminary data.</text>
</comment>
<keyword evidence="4" id="KW-0479">Metal-binding</keyword>
<keyword evidence="6" id="KW-0408">Iron</keyword>
<evidence type="ECO:0000256" key="5">
    <source>
        <dbReference type="ARBA" id="ARBA00023002"/>
    </source>
</evidence>
<protein>
    <submittedName>
        <fullName evidence="10">Oxidoreductase</fullName>
    </submittedName>
</protein>
<dbReference type="Proteomes" id="UP001526201">
    <property type="component" value="Unassembled WGS sequence"/>
</dbReference>
<sequence length="318" mass="33336">MTPGKPDLLLRVTAARFESDGVTSFELAATDGATLPAWTPGAHIDIHLPSGRVRQYSLCGDIADRTRYRIAVLELTGGRGGSVEAHRELRPGVVIGASAPRSAFALVDAARYVFIAGGIGITPLLPMINSLERTGTPWELTYCARSAQHFSFAGELRSLGGGKVRLLAEDVDGRPDLGTLVADADGAAVFCCGPAGLMDSLAAQMTAAGRDDVHIERFTTANPPSGSVVSELFTVELARSGLTIDVGRNQSVLEAVRSAGVDAPASCEMGICGTCETKVLSGTVAHRDDLLTDDEKRQGSTMMICVSRAAGPRLVLDL</sequence>
<dbReference type="InterPro" id="IPR017927">
    <property type="entry name" value="FAD-bd_FR_type"/>
</dbReference>
<dbReference type="CDD" id="cd00207">
    <property type="entry name" value="fer2"/>
    <property type="match status" value="1"/>
</dbReference>
<proteinExistence type="predicted"/>
<evidence type="ECO:0000259" key="8">
    <source>
        <dbReference type="PROSITE" id="PS51085"/>
    </source>
</evidence>
<evidence type="ECO:0000256" key="6">
    <source>
        <dbReference type="ARBA" id="ARBA00023004"/>
    </source>
</evidence>
<evidence type="ECO:0000256" key="1">
    <source>
        <dbReference type="ARBA" id="ARBA00001974"/>
    </source>
</evidence>